<evidence type="ECO:0008006" key="5">
    <source>
        <dbReference type="Google" id="ProtNLM"/>
    </source>
</evidence>
<evidence type="ECO:0000313" key="4">
    <source>
        <dbReference type="Proteomes" id="UP000001064"/>
    </source>
</evidence>
<dbReference type="Pfam" id="PF13041">
    <property type="entry name" value="PPR_2"/>
    <property type="match status" value="1"/>
</dbReference>
<feature type="repeat" description="PPR" evidence="2">
    <location>
        <begin position="247"/>
        <end position="281"/>
    </location>
</feature>
<dbReference type="OMA" id="VMERFYV"/>
<dbReference type="InterPro" id="IPR011990">
    <property type="entry name" value="TPR-like_helical_dom_sf"/>
</dbReference>
<dbReference type="EMBL" id="GL870960">
    <property type="protein sequence ID" value="EGC39275.1"/>
    <property type="molecule type" value="Genomic_DNA"/>
</dbReference>
<feature type="repeat" description="PPR" evidence="2">
    <location>
        <begin position="212"/>
        <end position="246"/>
    </location>
</feature>
<name>F0Z9U6_DICPU</name>
<dbReference type="RefSeq" id="XP_003284179.1">
    <property type="nucleotide sequence ID" value="XM_003284131.1"/>
</dbReference>
<dbReference type="Proteomes" id="UP000001064">
    <property type="component" value="Unassembled WGS sequence"/>
</dbReference>
<dbReference type="GO" id="GO:0003729">
    <property type="term" value="F:mRNA binding"/>
    <property type="evidence" value="ECO:0000318"/>
    <property type="project" value="GO_Central"/>
</dbReference>
<dbReference type="FunCoup" id="F0Z9U6">
    <property type="interactions" value="398"/>
</dbReference>
<dbReference type="VEuPathDB" id="AmoebaDB:DICPUDRAFT_27214"/>
<dbReference type="PROSITE" id="PS51375">
    <property type="entry name" value="PPR"/>
    <property type="match status" value="2"/>
</dbReference>
<keyword evidence="4" id="KW-1185">Reference proteome</keyword>
<dbReference type="GeneID" id="10510110"/>
<dbReference type="GO" id="GO:0006396">
    <property type="term" value="P:RNA processing"/>
    <property type="evidence" value="ECO:0000318"/>
    <property type="project" value="GO_Central"/>
</dbReference>
<protein>
    <recommendedName>
        <fullName evidence="5">Pentacotripeptide-repeat region of PRORP domain-containing protein</fullName>
    </recommendedName>
</protein>
<dbReference type="PANTHER" id="PTHR47936:SF1">
    <property type="entry name" value="PENTATRICOPEPTIDE REPEAT-CONTAINING PROTEIN GUN1, CHLOROPLASTIC"/>
    <property type="match status" value="1"/>
</dbReference>
<gene>
    <name evidence="3" type="ORF">DICPUDRAFT_27214</name>
</gene>
<dbReference type="Gene3D" id="1.25.40.10">
    <property type="entry name" value="Tetratricopeptide repeat domain"/>
    <property type="match status" value="1"/>
</dbReference>
<dbReference type="STRING" id="5786.F0Z9U6"/>
<organism evidence="3 4">
    <name type="scientific">Dictyostelium purpureum</name>
    <name type="common">Slime mold</name>
    <dbReference type="NCBI Taxonomy" id="5786"/>
    <lineage>
        <taxon>Eukaryota</taxon>
        <taxon>Amoebozoa</taxon>
        <taxon>Evosea</taxon>
        <taxon>Eumycetozoa</taxon>
        <taxon>Dictyostelia</taxon>
        <taxon>Dictyosteliales</taxon>
        <taxon>Dictyosteliaceae</taxon>
        <taxon>Dictyostelium</taxon>
    </lineage>
</organism>
<reference evidence="4" key="1">
    <citation type="journal article" date="2011" name="Genome Biol.">
        <title>Comparative genomics of the social amoebae Dictyostelium discoideum and Dictyostelium purpureum.</title>
        <authorList>
            <consortium name="US DOE Joint Genome Institute (JGI-PGF)"/>
            <person name="Sucgang R."/>
            <person name="Kuo A."/>
            <person name="Tian X."/>
            <person name="Salerno W."/>
            <person name="Parikh A."/>
            <person name="Feasley C.L."/>
            <person name="Dalin E."/>
            <person name="Tu H."/>
            <person name="Huang E."/>
            <person name="Barry K."/>
            <person name="Lindquist E."/>
            <person name="Shapiro H."/>
            <person name="Bruce D."/>
            <person name="Schmutz J."/>
            <person name="Salamov A."/>
            <person name="Fey P."/>
            <person name="Gaudet P."/>
            <person name="Anjard C."/>
            <person name="Babu M.M."/>
            <person name="Basu S."/>
            <person name="Bushmanova Y."/>
            <person name="van der Wel H."/>
            <person name="Katoh-Kurasawa M."/>
            <person name="Dinh C."/>
            <person name="Coutinho P.M."/>
            <person name="Saito T."/>
            <person name="Elias M."/>
            <person name="Schaap P."/>
            <person name="Kay R.R."/>
            <person name="Henrissat B."/>
            <person name="Eichinger L."/>
            <person name="Rivero F."/>
            <person name="Putnam N.H."/>
            <person name="West C.M."/>
            <person name="Loomis W.F."/>
            <person name="Chisholm R.L."/>
            <person name="Shaulsky G."/>
            <person name="Strassmann J.E."/>
            <person name="Queller D.C."/>
            <person name="Kuspa A."/>
            <person name="Grigoriev I.V."/>
        </authorList>
    </citation>
    <scope>NUCLEOTIDE SEQUENCE [LARGE SCALE GENOMIC DNA]</scope>
    <source>
        <strain evidence="4">QSDP1</strain>
    </source>
</reference>
<dbReference type="AlphaFoldDB" id="F0Z9U6"/>
<dbReference type="PANTHER" id="PTHR47936">
    <property type="entry name" value="PPR_LONG DOMAIN-CONTAINING PROTEIN"/>
    <property type="match status" value="1"/>
</dbReference>
<evidence type="ECO:0000313" key="3">
    <source>
        <dbReference type="EMBL" id="EGC39275.1"/>
    </source>
</evidence>
<dbReference type="GO" id="GO:0007005">
    <property type="term" value="P:mitochondrion organization"/>
    <property type="evidence" value="ECO:0000318"/>
    <property type="project" value="GO_Central"/>
</dbReference>
<accession>F0Z9U6</accession>
<dbReference type="InParanoid" id="F0Z9U6"/>
<dbReference type="KEGG" id="dpp:DICPUDRAFT_27214"/>
<evidence type="ECO:0000256" key="1">
    <source>
        <dbReference type="ARBA" id="ARBA00022737"/>
    </source>
</evidence>
<dbReference type="eggNOG" id="KOG4197">
    <property type="taxonomic scope" value="Eukaryota"/>
</dbReference>
<dbReference type="GO" id="GO:0005739">
    <property type="term" value="C:mitochondrion"/>
    <property type="evidence" value="ECO:0000318"/>
    <property type="project" value="GO_Central"/>
</dbReference>
<dbReference type="OrthoDB" id="185373at2759"/>
<dbReference type="InterPro" id="IPR002885">
    <property type="entry name" value="PPR_rpt"/>
</dbReference>
<proteinExistence type="predicted"/>
<sequence>MNCLKRNSFQKCIKQTIIYNNNNNIASYNNRIKRFFSVNSNNNNNNIVKNEEIIKEITNEGETIKFEVIVKEPIIHNETVRGMQVVRESPIKVQNPINPFAYSVETVEDALSLPDLKPIGIDNTYATGVMHENLKQSMPYLKQLIQENQTEKAFSLFQVMERFYVPVSEECYALLRKEIEKAMVEVALFNDAIKQEEEKPGSVPEQRLYIPPIKTLNTLLNYYTETDKLPEAFRLFTTMKLLDVKPNQHTYRSLINASIRYEDIELALIFYENMRTDGVVLEEQTYERLFDTCCNTVHYDGAVDLYKELVERFKRSSFERCALLTTLGATRFMYWMNVPQSVTAGRGYVTSLQVSPTRFIFPPKHENHKLLEPKLPKKVMHKLTSRKNKNGGLLPFN</sequence>
<evidence type="ECO:0000256" key="2">
    <source>
        <dbReference type="PROSITE-ProRule" id="PRU00708"/>
    </source>
</evidence>
<keyword evidence="1" id="KW-0677">Repeat</keyword>